<sequence>MDKLPQEIINNIAASLPALNGQASARPALATASRAWYHAIERLTFRAITITSDELDHFKTVFSSPHRRSLLKSLVLDVVLPAYSDEACAVHESADDRARNDACATSALRILLAELSAWPKDAKLELVVNVYSPMDASHRGQEKLDKDRYDVALGARKDLFTDRYSYSYIHLSDLGDVQAHCVSGLTPPQGTTRYLDPSSLVALTAKFPQLESVMWPYQDPGFFPPLRRLHLREFVDSITAYQVPAKARRLDVNIESTEYPHHERLPDLIEPGRPSFCEAICDMIGRSSLREIYYTGPIDPSFFWPDSADTETSPRWSDVTRVNIEFDIASLSGKWAFIGPPSHDKQNRETETPLPYTLSGLPAPGHGTEEESTQGIALAEALLPPDEFEGSDFEEYNFRRVPNDDLMLPLLAAFARRLARTPSLRTAYMETRYPMSEGVWHVTYAAPGVRTGYEKAEGVDISESKVFIHAGDWRPGREVVALLEGIGESLSGEKTTVKFVEWEY</sequence>
<comment type="caution">
    <text evidence="1">The sequence shown here is derived from an EMBL/GenBank/DDBJ whole genome shotgun (WGS) entry which is preliminary data.</text>
</comment>
<dbReference type="EMBL" id="CM047946">
    <property type="protein sequence ID" value="KAI9897358.1"/>
    <property type="molecule type" value="Genomic_DNA"/>
</dbReference>
<name>A0ACC0UTD8_9HYPO</name>
<evidence type="ECO:0000313" key="1">
    <source>
        <dbReference type="EMBL" id="KAI9897358.1"/>
    </source>
</evidence>
<organism evidence="1 2">
    <name type="scientific">Trichothecium roseum</name>
    <dbReference type="NCBI Taxonomy" id="47278"/>
    <lineage>
        <taxon>Eukaryota</taxon>
        <taxon>Fungi</taxon>
        <taxon>Dikarya</taxon>
        <taxon>Ascomycota</taxon>
        <taxon>Pezizomycotina</taxon>
        <taxon>Sordariomycetes</taxon>
        <taxon>Hypocreomycetidae</taxon>
        <taxon>Hypocreales</taxon>
        <taxon>Hypocreales incertae sedis</taxon>
        <taxon>Trichothecium</taxon>
    </lineage>
</organism>
<keyword evidence="2" id="KW-1185">Reference proteome</keyword>
<dbReference type="Proteomes" id="UP001163324">
    <property type="component" value="Chromosome 7"/>
</dbReference>
<evidence type="ECO:0000313" key="2">
    <source>
        <dbReference type="Proteomes" id="UP001163324"/>
    </source>
</evidence>
<gene>
    <name evidence="1" type="ORF">N3K66_007214</name>
</gene>
<accession>A0ACC0UTD8</accession>
<proteinExistence type="predicted"/>
<reference evidence="1" key="1">
    <citation type="submission" date="2022-10" db="EMBL/GenBank/DDBJ databases">
        <title>Complete Genome of Trichothecium roseum strain YXFP-22015, a Plant Pathogen Isolated from Citrus.</title>
        <authorList>
            <person name="Wang Y."/>
            <person name="Zhu L."/>
        </authorList>
    </citation>
    <scope>NUCLEOTIDE SEQUENCE</scope>
    <source>
        <strain evidence="1">YXFP-22015</strain>
    </source>
</reference>
<protein>
    <submittedName>
        <fullName evidence="1">Uncharacterized protein</fullName>
    </submittedName>
</protein>